<evidence type="ECO:0000256" key="5">
    <source>
        <dbReference type="ARBA" id="ARBA00022989"/>
    </source>
</evidence>
<feature type="transmembrane region" description="Helical" evidence="12">
    <location>
        <begin position="33"/>
        <end position="54"/>
    </location>
</feature>
<keyword evidence="5 12" id="KW-1133">Transmembrane helix</keyword>
<dbReference type="InterPro" id="IPR003691">
    <property type="entry name" value="FluC"/>
</dbReference>
<comment type="caution">
    <text evidence="13">The sequence shown here is derived from an EMBL/GenBank/DDBJ whole genome shotgun (WGS) entry which is preliminary data.</text>
</comment>
<comment type="function">
    <text evidence="12">Fluoride-specific ion channel. Important for reducing fluoride concentration in the cell, thus reducing its toxicity.</text>
</comment>
<proteinExistence type="inferred from homology"/>
<organism evidence="13 14">
    <name type="scientific">Sphingomonas longa</name>
    <dbReference type="NCBI Taxonomy" id="2778730"/>
    <lineage>
        <taxon>Bacteria</taxon>
        <taxon>Pseudomonadati</taxon>
        <taxon>Pseudomonadota</taxon>
        <taxon>Alphaproteobacteria</taxon>
        <taxon>Sphingomonadales</taxon>
        <taxon>Sphingomonadaceae</taxon>
        <taxon>Sphingomonas</taxon>
    </lineage>
</organism>
<keyword evidence="14" id="KW-1185">Reference proteome</keyword>
<evidence type="ECO:0000256" key="10">
    <source>
        <dbReference type="ARBA" id="ARBA00035120"/>
    </source>
</evidence>
<evidence type="ECO:0000256" key="9">
    <source>
        <dbReference type="ARBA" id="ARBA00023303"/>
    </source>
</evidence>
<reference evidence="13 14" key="1">
    <citation type="submission" date="2020-12" db="EMBL/GenBank/DDBJ databases">
        <title>Sphingomonas sp.</title>
        <authorList>
            <person name="Kim M.K."/>
        </authorList>
    </citation>
    <scope>NUCLEOTIDE SEQUENCE [LARGE SCALE GENOMIC DNA]</scope>
    <source>
        <strain evidence="13 14">BT552</strain>
    </source>
</reference>
<dbReference type="EMBL" id="JAFEMC010000002">
    <property type="protein sequence ID" value="MBM6576190.1"/>
    <property type="molecule type" value="Genomic_DNA"/>
</dbReference>
<dbReference type="PANTHER" id="PTHR28259">
    <property type="entry name" value="FLUORIDE EXPORT PROTEIN 1-RELATED"/>
    <property type="match status" value="1"/>
</dbReference>
<sequence length="126" mass="12416">MNSLLLVMLGGALGSGARHLTGRATLAAFGPDFPAGTLSVNIVGGLLMGLLAGVLSRSGGNEPWRLLLGVGVLGGFTTFSSFSLDVVTLVERGQPGVALGYLLLSIVGSIAALVAGLAVARIGAAA</sequence>
<keyword evidence="3" id="KW-0997">Cell inner membrane</keyword>
<dbReference type="Pfam" id="PF02537">
    <property type="entry name" value="CRCB"/>
    <property type="match status" value="1"/>
</dbReference>
<comment type="subcellular location">
    <subcellularLocation>
        <location evidence="1 12">Cell membrane</location>
        <topology evidence="1 12">Multi-pass membrane protein</topology>
    </subcellularLocation>
</comment>
<evidence type="ECO:0000313" key="13">
    <source>
        <dbReference type="EMBL" id="MBM6576190.1"/>
    </source>
</evidence>
<keyword evidence="2 12" id="KW-1003">Cell membrane</keyword>
<evidence type="ECO:0000256" key="11">
    <source>
        <dbReference type="ARBA" id="ARBA00035585"/>
    </source>
</evidence>
<dbReference type="NCBIfam" id="TIGR00494">
    <property type="entry name" value="crcB"/>
    <property type="match status" value="1"/>
</dbReference>
<dbReference type="HAMAP" id="MF_00454">
    <property type="entry name" value="FluC"/>
    <property type="match status" value="1"/>
</dbReference>
<keyword evidence="9 12" id="KW-0407">Ion channel</keyword>
<keyword evidence="4 12" id="KW-0812">Transmembrane</keyword>
<evidence type="ECO:0000256" key="2">
    <source>
        <dbReference type="ARBA" id="ARBA00022475"/>
    </source>
</evidence>
<feature type="transmembrane region" description="Helical" evidence="12">
    <location>
        <begin position="96"/>
        <end position="120"/>
    </location>
</feature>
<dbReference type="Proteomes" id="UP000763641">
    <property type="component" value="Unassembled WGS sequence"/>
</dbReference>
<keyword evidence="12" id="KW-0479">Metal-binding</keyword>
<evidence type="ECO:0000256" key="1">
    <source>
        <dbReference type="ARBA" id="ARBA00004651"/>
    </source>
</evidence>
<accession>A0ABS2D5J0</accession>
<keyword evidence="8 12" id="KW-0472">Membrane</keyword>
<evidence type="ECO:0000256" key="3">
    <source>
        <dbReference type="ARBA" id="ARBA00022519"/>
    </source>
</evidence>
<dbReference type="RefSeq" id="WP_204197482.1">
    <property type="nucleotide sequence ID" value="NZ_JAFEMC010000002.1"/>
</dbReference>
<comment type="catalytic activity">
    <reaction evidence="11">
        <text>fluoride(in) = fluoride(out)</text>
        <dbReference type="Rhea" id="RHEA:76159"/>
        <dbReference type="ChEBI" id="CHEBI:17051"/>
    </reaction>
    <physiologicalReaction direction="left-to-right" evidence="11">
        <dbReference type="Rhea" id="RHEA:76160"/>
    </physiologicalReaction>
</comment>
<keyword evidence="12" id="KW-0813">Transport</keyword>
<evidence type="ECO:0000256" key="12">
    <source>
        <dbReference type="HAMAP-Rule" id="MF_00454"/>
    </source>
</evidence>
<feature type="transmembrane region" description="Helical" evidence="12">
    <location>
        <begin position="66"/>
        <end position="84"/>
    </location>
</feature>
<protein>
    <recommendedName>
        <fullName evidence="12">Fluoride-specific ion channel FluC</fullName>
    </recommendedName>
</protein>
<evidence type="ECO:0000256" key="8">
    <source>
        <dbReference type="ARBA" id="ARBA00023136"/>
    </source>
</evidence>
<evidence type="ECO:0000256" key="7">
    <source>
        <dbReference type="ARBA" id="ARBA00023065"/>
    </source>
</evidence>
<evidence type="ECO:0000313" key="14">
    <source>
        <dbReference type="Proteomes" id="UP000763641"/>
    </source>
</evidence>
<keyword evidence="7 12" id="KW-0406">Ion transport</keyword>
<gene>
    <name evidence="12 13" type="primary">crcB</name>
    <name evidence="12" type="synonym">fluC</name>
    <name evidence="13" type="ORF">ILT43_07390</name>
</gene>
<comment type="activity regulation">
    <text evidence="12">Na(+) is not transported, but it plays an essential structural role and its presence is essential for fluoride channel function.</text>
</comment>
<evidence type="ECO:0000256" key="4">
    <source>
        <dbReference type="ARBA" id="ARBA00022692"/>
    </source>
</evidence>
<evidence type="ECO:0000256" key="6">
    <source>
        <dbReference type="ARBA" id="ARBA00023053"/>
    </source>
</evidence>
<keyword evidence="6 12" id="KW-0915">Sodium</keyword>
<dbReference type="PANTHER" id="PTHR28259:SF1">
    <property type="entry name" value="FLUORIDE EXPORT PROTEIN 1-RELATED"/>
    <property type="match status" value="1"/>
</dbReference>
<feature type="binding site" evidence="12">
    <location>
        <position position="77"/>
    </location>
    <ligand>
        <name>Na(+)</name>
        <dbReference type="ChEBI" id="CHEBI:29101"/>
        <note>structural</note>
    </ligand>
</feature>
<dbReference type="NCBIfam" id="NF010791">
    <property type="entry name" value="PRK14195.1"/>
    <property type="match status" value="1"/>
</dbReference>
<feature type="binding site" evidence="12">
    <location>
        <position position="74"/>
    </location>
    <ligand>
        <name>Na(+)</name>
        <dbReference type="ChEBI" id="CHEBI:29101"/>
        <note>structural</note>
    </ligand>
</feature>
<name>A0ABS2D5J0_9SPHN</name>
<comment type="similarity">
    <text evidence="10 12">Belongs to the fluoride channel Fluc/FEX (TC 1.A.43) family.</text>
</comment>